<dbReference type="InterPro" id="IPR036658">
    <property type="entry name" value="CPI-17_sf"/>
</dbReference>
<accession>A0A2T7NZV1</accession>
<organism evidence="5 6">
    <name type="scientific">Pomacea canaliculata</name>
    <name type="common">Golden apple snail</name>
    <dbReference type="NCBI Taxonomy" id="400727"/>
    <lineage>
        <taxon>Eukaryota</taxon>
        <taxon>Metazoa</taxon>
        <taxon>Spiralia</taxon>
        <taxon>Lophotrochozoa</taxon>
        <taxon>Mollusca</taxon>
        <taxon>Gastropoda</taxon>
        <taxon>Caenogastropoda</taxon>
        <taxon>Architaenioglossa</taxon>
        <taxon>Ampullarioidea</taxon>
        <taxon>Ampullariidae</taxon>
        <taxon>Pomacea</taxon>
    </lineage>
</organism>
<name>A0A2T7NZV1_POMCA</name>
<dbReference type="Gene3D" id="1.10.150.220">
    <property type="entry name" value="CPI-17"/>
    <property type="match status" value="1"/>
</dbReference>
<dbReference type="Proteomes" id="UP000245119">
    <property type="component" value="Linkage Group LG8"/>
</dbReference>
<dbReference type="OrthoDB" id="8193882at2759"/>
<keyword evidence="3" id="KW-0650">Protein phosphatase inhibitor</keyword>
<dbReference type="GO" id="GO:0005737">
    <property type="term" value="C:cytoplasm"/>
    <property type="evidence" value="ECO:0007669"/>
    <property type="project" value="InterPro"/>
</dbReference>
<sequence length="337" mass="38675">MSHRNPFRKSVGVYEVMATSYTGGSNDTRTDSRYTQGKTMDSIASSKSTDRNHPGLKESVGKSSPKGVNHVNFDTKEKHVEKREKYLTAKYGQHQMLLIKKRLAVEMWLFEELSRLYCTEDDDHDCNLELEEVLNLETDGERRAYVLEAIQPSRPFILNNAAYCVTDRIIVIQLPFILNNAAYCVTVSIIAFRIPDWSSVSAARRNGELVEAGTVRLYFFSFQQLRDTQQMDEELYGRNMAPLEVEIEGPMSSCQMPKSPQKKFKSLWWSYWQKQELYSKESFDSKQPGGSVQETRLSGFSRNRTTMSFGFTESNGPRNVVELPVENLLEEIHILSN</sequence>
<evidence type="ECO:0000256" key="4">
    <source>
        <dbReference type="SAM" id="MobiDB-lite"/>
    </source>
</evidence>
<dbReference type="SUPFAM" id="SSF81790">
    <property type="entry name" value="Myosin phosphatase inhibitor 17kDa protein, CPI-17"/>
    <property type="match status" value="1"/>
</dbReference>
<gene>
    <name evidence="5" type="ORF">C0Q70_14375</name>
</gene>
<reference evidence="5 6" key="1">
    <citation type="submission" date="2018-04" db="EMBL/GenBank/DDBJ databases">
        <title>The genome of golden apple snail Pomacea canaliculata provides insight into stress tolerance and invasive adaptation.</title>
        <authorList>
            <person name="Liu C."/>
            <person name="Liu B."/>
            <person name="Ren Y."/>
            <person name="Zhang Y."/>
            <person name="Wang H."/>
            <person name="Li S."/>
            <person name="Jiang F."/>
            <person name="Yin L."/>
            <person name="Zhang G."/>
            <person name="Qian W."/>
            <person name="Fan W."/>
        </authorList>
    </citation>
    <scope>NUCLEOTIDE SEQUENCE [LARGE SCALE GENOMIC DNA]</scope>
    <source>
        <strain evidence="5">SZHN2017</strain>
        <tissue evidence="5">Muscle</tissue>
    </source>
</reference>
<feature type="region of interest" description="Disordered" evidence="4">
    <location>
        <begin position="22"/>
        <end position="70"/>
    </location>
</feature>
<comment type="caution">
    <text evidence="5">The sequence shown here is derived from an EMBL/GenBank/DDBJ whole genome shotgun (WGS) entry which is preliminary data.</text>
</comment>
<keyword evidence="2" id="KW-0597">Phosphoprotein</keyword>
<evidence type="ECO:0000313" key="6">
    <source>
        <dbReference type="Proteomes" id="UP000245119"/>
    </source>
</evidence>
<dbReference type="STRING" id="400727.A0A2T7NZV1"/>
<dbReference type="PANTHER" id="PTHR16188:SF14">
    <property type="entry name" value="GEO07393P1"/>
    <property type="match status" value="1"/>
</dbReference>
<dbReference type="EMBL" id="PZQS01000008">
    <property type="protein sequence ID" value="PVD26697.1"/>
    <property type="molecule type" value="Genomic_DNA"/>
</dbReference>
<keyword evidence="6" id="KW-1185">Reference proteome</keyword>
<dbReference type="Pfam" id="PF05361">
    <property type="entry name" value="PP1_inhibitor"/>
    <property type="match status" value="1"/>
</dbReference>
<feature type="compositionally biased region" description="Polar residues" evidence="4">
    <location>
        <begin position="22"/>
        <end position="47"/>
    </location>
</feature>
<dbReference type="InterPro" id="IPR008025">
    <property type="entry name" value="CPI-17"/>
</dbReference>
<evidence type="ECO:0000313" key="5">
    <source>
        <dbReference type="EMBL" id="PVD26697.1"/>
    </source>
</evidence>
<dbReference type="PANTHER" id="PTHR16188">
    <property type="entry name" value="PROTEIN PHOSPHATASE 1 INHIBITOR POTENTIATED BY PROTEIN KINASE C"/>
    <property type="match status" value="1"/>
</dbReference>
<feature type="compositionally biased region" description="Basic and acidic residues" evidence="4">
    <location>
        <begin position="48"/>
        <end position="60"/>
    </location>
</feature>
<dbReference type="GO" id="GO:0004865">
    <property type="term" value="F:protein serine/threonine phosphatase inhibitor activity"/>
    <property type="evidence" value="ECO:0007669"/>
    <property type="project" value="TreeGrafter"/>
</dbReference>
<comment type="similarity">
    <text evidence="1">Belongs to the PP1 inhibitor family.</text>
</comment>
<dbReference type="AlphaFoldDB" id="A0A2T7NZV1"/>
<protein>
    <submittedName>
        <fullName evidence="5">Uncharacterized protein</fullName>
    </submittedName>
</protein>
<evidence type="ECO:0000256" key="1">
    <source>
        <dbReference type="ARBA" id="ARBA00005483"/>
    </source>
</evidence>
<evidence type="ECO:0000256" key="2">
    <source>
        <dbReference type="ARBA" id="ARBA00022553"/>
    </source>
</evidence>
<proteinExistence type="inferred from homology"/>
<evidence type="ECO:0000256" key="3">
    <source>
        <dbReference type="ARBA" id="ARBA00023272"/>
    </source>
</evidence>